<dbReference type="Proteomes" id="UP000011087">
    <property type="component" value="Unassembled WGS sequence"/>
</dbReference>
<proteinExistence type="predicted"/>
<evidence type="ECO:0000313" key="3">
    <source>
        <dbReference type="EnsemblProtists" id="EKX40300"/>
    </source>
</evidence>
<gene>
    <name evidence="2" type="ORF">GUITHDRAFT_154150</name>
</gene>
<dbReference type="GeneID" id="17297109"/>
<accession>L1IWU3</accession>
<dbReference type="RefSeq" id="XP_005827280.1">
    <property type="nucleotide sequence ID" value="XM_005827223.1"/>
</dbReference>
<evidence type="ECO:0000256" key="1">
    <source>
        <dbReference type="SAM" id="MobiDB-lite"/>
    </source>
</evidence>
<sequence>MGGILSRSGRKTSVDGSHYDAPGRAGQNHSRHHDVAQQQVKRQQGTSHNPQTHSNHHHHHNHQGANHASSPNRKDGSPQVSRVPSTESNHGGSTDKARKSKPPALQPEVSLSGLNLTSPIAATPAPKTPESPGVAAFTSNILASAASH</sequence>
<name>L1IWU3_GUITC</name>
<feature type="region of interest" description="Disordered" evidence="1">
    <location>
        <begin position="1"/>
        <end position="134"/>
    </location>
</feature>
<keyword evidence="4" id="KW-1185">Reference proteome</keyword>
<feature type="compositionally biased region" description="Polar residues" evidence="1">
    <location>
        <begin position="36"/>
        <end position="45"/>
    </location>
</feature>
<dbReference type="KEGG" id="gtt:GUITHDRAFT_154150"/>
<evidence type="ECO:0000313" key="4">
    <source>
        <dbReference type="Proteomes" id="UP000011087"/>
    </source>
</evidence>
<dbReference type="PaxDb" id="55529-EKX40300"/>
<protein>
    <submittedName>
        <fullName evidence="2 3">Uncharacterized protein</fullName>
    </submittedName>
</protein>
<feature type="non-terminal residue" evidence="2">
    <location>
        <position position="148"/>
    </location>
</feature>
<feature type="compositionally biased region" description="Polar residues" evidence="1">
    <location>
        <begin position="78"/>
        <end position="92"/>
    </location>
</feature>
<organism evidence="2">
    <name type="scientific">Guillardia theta (strain CCMP2712)</name>
    <name type="common">Cryptophyte</name>
    <dbReference type="NCBI Taxonomy" id="905079"/>
    <lineage>
        <taxon>Eukaryota</taxon>
        <taxon>Cryptophyceae</taxon>
        <taxon>Pyrenomonadales</taxon>
        <taxon>Geminigeraceae</taxon>
        <taxon>Guillardia</taxon>
    </lineage>
</organism>
<evidence type="ECO:0000313" key="2">
    <source>
        <dbReference type="EMBL" id="EKX40300.1"/>
    </source>
</evidence>
<reference evidence="3" key="3">
    <citation type="submission" date="2016-03" db="UniProtKB">
        <authorList>
            <consortium name="EnsemblProtists"/>
        </authorList>
    </citation>
    <scope>IDENTIFICATION</scope>
</reference>
<dbReference type="AlphaFoldDB" id="L1IWU3"/>
<dbReference type="EnsemblProtists" id="EKX40300">
    <property type="protein sequence ID" value="EKX40300"/>
    <property type="gene ID" value="GUITHDRAFT_154150"/>
</dbReference>
<dbReference type="HOGENOM" id="CLU_1763729_0_0_1"/>
<dbReference type="EMBL" id="JH993032">
    <property type="protein sequence ID" value="EKX40300.1"/>
    <property type="molecule type" value="Genomic_DNA"/>
</dbReference>
<reference evidence="2 4" key="1">
    <citation type="journal article" date="2012" name="Nature">
        <title>Algal genomes reveal evolutionary mosaicism and the fate of nucleomorphs.</title>
        <authorList>
            <consortium name="DOE Joint Genome Institute"/>
            <person name="Curtis B.A."/>
            <person name="Tanifuji G."/>
            <person name="Burki F."/>
            <person name="Gruber A."/>
            <person name="Irimia M."/>
            <person name="Maruyama S."/>
            <person name="Arias M.C."/>
            <person name="Ball S.G."/>
            <person name="Gile G.H."/>
            <person name="Hirakawa Y."/>
            <person name="Hopkins J.F."/>
            <person name="Kuo A."/>
            <person name="Rensing S.A."/>
            <person name="Schmutz J."/>
            <person name="Symeonidi A."/>
            <person name="Elias M."/>
            <person name="Eveleigh R.J."/>
            <person name="Herman E.K."/>
            <person name="Klute M.J."/>
            <person name="Nakayama T."/>
            <person name="Obornik M."/>
            <person name="Reyes-Prieto A."/>
            <person name="Armbrust E.V."/>
            <person name="Aves S.J."/>
            <person name="Beiko R.G."/>
            <person name="Coutinho P."/>
            <person name="Dacks J.B."/>
            <person name="Durnford D.G."/>
            <person name="Fast N.M."/>
            <person name="Green B.R."/>
            <person name="Grisdale C.J."/>
            <person name="Hempel F."/>
            <person name="Henrissat B."/>
            <person name="Hoppner M.P."/>
            <person name="Ishida K."/>
            <person name="Kim E."/>
            <person name="Koreny L."/>
            <person name="Kroth P.G."/>
            <person name="Liu Y."/>
            <person name="Malik S.B."/>
            <person name="Maier U.G."/>
            <person name="McRose D."/>
            <person name="Mock T."/>
            <person name="Neilson J.A."/>
            <person name="Onodera N.T."/>
            <person name="Poole A.M."/>
            <person name="Pritham E.J."/>
            <person name="Richards T.A."/>
            <person name="Rocap G."/>
            <person name="Roy S.W."/>
            <person name="Sarai C."/>
            <person name="Schaack S."/>
            <person name="Shirato S."/>
            <person name="Slamovits C.H."/>
            <person name="Spencer D.F."/>
            <person name="Suzuki S."/>
            <person name="Worden A.Z."/>
            <person name="Zauner S."/>
            <person name="Barry K."/>
            <person name="Bell C."/>
            <person name="Bharti A.K."/>
            <person name="Crow J.A."/>
            <person name="Grimwood J."/>
            <person name="Kramer R."/>
            <person name="Lindquist E."/>
            <person name="Lucas S."/>
            <person name="Salamov A."/>
            <person name="McFadden G.I."/>
            <person name="Lane C.E."/>
            <person name="Keeling P.J."/>
            <person name="Gray M.W."/>
            <person name="Grigoriev I.V."/>
            <person name="Archibald J.M."/>
        </authorList>
    </citation>
    <scope>NUCLEOTIDE SEQUENCE</scope>
    <source>
        <strain evidence="2 4">CCMP2712</strain>
    </source>
</reference>
<reference evidence="4" key="2">
    <citation type="submission" date="2012-11" db="EMBL/GenBank/DDBJ databases">
        <authorList>
            <person name="Kuo A."/>
            <person name="Curtis B.A."/>
            <person name="Tanifuji G."/>
            <person name="Burki F."/>
            <person name="Gruber A."/>
            <person name="Irimia M."/>
            <person name="Maruyama S."/>
            <person name="Arias M.C."/>
            <person name="Ball S.G."/>
            <person name="Gile G.H."/>
            <person name="Hirakawa Y."/>
            <person name="Hopkins J.F."/>
            <person name="Rensing S.A."/>
            <person name="Schmutz J."/>
            <person name="Symeonidi A."/>
            <person name="Elias M."/>
            <person name="Eveleigh R.J."/>
            <person name="Herman E.K."/>
            <person name="Klute M.J."/>
            <person name="Nakayama T."/>
            <person name="Obornik M."/>
            <person name="Reyes-Prieto A."/>
            <person name="Armbrust E.V."/>
            <person name="Aves S.J."/>
            <person name="Beiko R.G."/>
            <person name="Coutinho P."/>
            <person name="Dacks J.B."/>
            <person name="Durnford D.G."/>
            <person name="Fast N.M."/>
            <person name="Green B.R."/>
            <person name="Grisdale C."/>
            <person name="Hempe F."/>
            <person name="Henrissat B."/>
            <person name="Hoppner M.P."/>
            <person name="Ishida K.-I."/>
            <person name="Kim E."/>
            <person name="Koreny L."/>
            <person name="Kroth P.G."/>
            <person name="Liu Y."/>
            <person name="Malik S.-B."/>
            <person name="Maier U.G."/>
            <person name="McRose D."/>
            <person name="Mock T."/>
            <person name="Neilson J.A."/>
            <person name="Onodera N.T."/>
            <person name="Poole A.M."/>
            <person name="Pritham E.J."/>
            <person name="Richards T.A."/>
            <person name="Rocap G."/>
            <person name="Roy S.W."/>
            <person name="Sarai C."/>
            <person name="Schaack S."/>
            <person name="Shirato S."/>
            <person name="Slamovits C.H."/>
            <person name="Spencer D.F."/>
            <person name="Suzuki S."/>
            <person name="Worden A.Z."/>
            <person name="Zauner S."/>
            <person name="Barry K."/>
            <person name="Bell C."/>
            <person name="Bharti A.K."/>
            <person name="Crow J.A."/>
            <person name="Grimwood J."/>
            <person name="Kramer R."/>
            <person name="Lindquist E."/>
            <person name="Lucas S."/>
            <person name="Salamov A."/>
            <person name="McFadden G.I."/>
            <person name="Lane C.E."/>
            <person name="Keeling P.J."/>
            <person name="Gray M.W."/>
            <person name="Grigoriev I.V."/>
            <person name="Archibald J.M."/>
        </authorList>
    </citation>
    <scope>NUCLEOTIDE SEQUENCE</scope>
    <source>
        <strain evidence="4">CCMP2712</strain>
    </source>
</reference>